<comment type="caution">
    <text evidence="4">The sequence shown here is derived from an EMBL/GenBank/DDBJ whole genome shotgun (WGS) entry which is preliminary data.</text>
</comment>
<sequence length="597" mass="64622">PFHFGQHFVILFLTRPRMAPLSSIALLLFAYLVTASTSVCRCVFGDPCWPSEEDFAHLASQVSQPLLHPLPSGSPCYPPSDPSGNCTAVIQESTDGNWRANQSGTMQFSNFETYIFPNNTISACYLNTTIGGPCEQGSVPIIGVDARTIDDIQSAISFAALHNLRLVVKNTGHDLSGRSTTRGSFLVWTHHLKNITFHDSFQPSGAPRTETFDNAITLGAGVQWHEAPSSRWRRVRGGSVGAAGGWLLSGGHSELSPQYGLGVDNVLEIAMVTSTGDYLIANAHQHPDLFWALRGGGGGTYGIVTSVTYRTHPSLPLIGAYFIASVNSTQPTPALQAVLTEHFRLIPNLSDAGWSGGLSVFPDPTTGNLEMAMVYAFLANSSWAQANESIEPFFSFARNLASSSENSPDALTIELATTLPFDSYFSWYNRTFAAIPSESGMNQALGSWLLPRDVITDDYEKIAETLVHIRGLNYLLCAGGAVSRVDPASTGLNPAWRKALVHTIFTVAWPDGSPATVIEELEAGIAQNMTALRALAPDSGAYFNEASLVEPNPAYTFFGDHYDTLKLIKKKYDPLDLFVVTGGVGSDEWDAQLVCRR</sequence>
<evidence type="ECO:0000313" key="4">
    <source>
        <dbReference type="EMBL" id="OBZ77454.1"/>
    </source>
</evidence>
<keyword evidence="5" id="KW-1185">Reference proteome</keyword>
<dbReference type="InterPro" id="IPR016169">
    <property type="entry name" value="FAD-bd_PCMH_sub2"/>
</dbReference>
<name>A0A1C7MR62_GRIFR</name>
<dbReference type="PANTHER" id="PTHR13878">
    <property type="entry name" value="GULONOLACTONE OXIDASE"/>
    <property type="match status" value="1"/>
</dbReference>
<dbReference type="InterPro" id="IPR012951">
    <property type="entry name" value="BBE"/>
</dbReference>
<dbReference type="InterPro" id="IPR016166">
    <property type="entry name" value="FAD-bd_PCMH"/>
</dbReference>
<keyword evidence="2" id="KW-0560">Oxidoreductase</keyword>
<protein>
    <submittedName>
        <fullName evidence="4">6-hydroxy-D-nicotine oxidase</fullName>
    </submittedName>
</protein>
<dbReference type="Pfam" id="PF01565">
    <property type="entry name" value="FAD_binding_4"/>
    <property type="match status" value="1"/>
</dbReference>
<dbReference type="Pfam" id="PF08031">
    <property type="entry name" value="BBE"/>
    <property type="match status" value="1"/>
</dbReference>
<dbReference type="SUPFAM" id="SSF56176">
    <property type="entry name" value="FAD-binding/transporter-associated domain-like"/>
    <property type="match status" value="1"/>
</dbReference>
<dbReference type="GO" id="GO:0071949">
    <property type="term" value="F:FAD binding"/>
    <property type="evidence" value="ECO:0007669"/>
    <property type="project" value="InterPro"/>
</dbReference>
<proteinExistence type="inferred from homology"/>
<dbReference type="STRING" id="5627.A0A1C7MR62"/>
<dbReference type="InterPro" id="IPR036318">
    <property type="entry name" value="FAD-bd_PCMH-like_sf"/>
</dbReference>
<dbReference type="InterPro" id="IPR006094">
    <property type="entry name" value="Oxid_FAD_bind_N"/>
</dbReference>
<dbReference type="GO" id="GO:0016491">
    <property type="term" value="F:oxidoreductase activity"/>
    <property type="evidence" value="ECO:0007669"/>
    <property type="project" value="UniProtKB-KW"/>
</dbReference>
<reference evidence="4 5" key="1">
    <citation type="submission" date="2016-03" db="EMBL/GenBank/DDBJ databases">
        <title>Whole genome sequencing of Grifola frondosa 9006-11.</title>
        <authorList>
            <person name="Min B."/>
            <person name="Park H."/>
            <person name="Kim J.-G."/>
            <person name="Cho H."/>
            <person name="Oh Y.-L."/>
            <person name="Kong W.-S."/>
            <person name="Choi I.-G."/>
        </authorList>
    </citation>
    <scope>NUCLEOTIDE SEQUENCE [LARGE SCALE GENOMIC DNA]</scope>
    <source>
        <strain evidence="4 5">9006-11</strain>
    </source>
</reference>
<dbReference type="Gene3D" id="3.30.465.10">
    <property type="match status" value="1"/>
</dbReference>
<evidence type="ECO:0000313" key="5">
    <source>
        <dbReference type="Proteomes" id="UP000092993"/>
    </source>
</evidence>
<dbReference type="OMA" id="INWETWP"/>
<dbReference type="InterPro" id="IPR050432">
    <property type="entry name" value="FAD-linked_Oxidoreductases_BP"/>
</dbReference>
<feature type="domain" description="FAD-binding PCMH-type" evidence="3">
    <location>
        <begin position="136"/>
        <end position="314"/>
    </location>
</feature>
<accession>A0A1C7MR62</accession>
<evidence type="ECO:0000259" key="3">
    <source>
        <dbReference type="PROSITE" id="PS51387"/>
    </source>
</evidence>
<dbReference type="PROSITE" id="PS51387">
    <property type="entry name" value="FAD_PCMH"/>
    <property type="match status" value="1"/>
</dbReference>
<organism evidence="4 5">
    <name type="scientific">Grifola frondosa</name>
    <name type="common">Maitake</name>
    <name type="synonym">Polyporus frondosus</name>
    <dbReference type="NCBI Taxonomy" id="5627"/>
    <lineage>
        <taxon>Eukaryota</taxon>
        <taxon>Fungi</taxon>
        <taxon>Dikarya</taxon>
        <taxon>Basidiomycota</taxon>
        <taxon>Agaricomycotina</taxon>
        <taxon>Agaricomycetes</taxon>
        <taxon>Polyporales</taxon>
        <taxon>Grifolaceae</taxon>
        <taxon>Grifola</taxon>
    </lineage>
</organism>
<evidence type="ECO:0000256" key="1">
    <source>
        <dbReference type="ARBA" id="ARBA00005466"/>
    </source>
</evidence>
<gene>
    <name evidence="4" type="primary">HDNO_0</name>
    <name evidence="4" type="ORF">A0H81_01722</name>
</gene>
<feature type="non-terminal residue" evidence="4">
    <location>
        <position position="1"/>
    </location>
</feature>
<dbReference type="EMBL" id="LUGG01000002">
    <property type="protein sequence ID" value="OBZ77454.1"/>
    <property type="molecule type" value="Genomic_DNA"/>
</dbReference>
<dbReference type="OrthoDB" id="9983560at2759"/>
<evidence type="ECO:0000256" key="2">
    <source>
        <dbReference type="ARBA" id="ARBA00023002"/>
    </source>
</evidence>
<dbReference type="AlphaFoldDB" id="A0A1C7MR62"/>
<comment type="similarity">
    <text evidence="1">Belongs to the oxygen-dependent FAD-linked oxidoreductase family.</text>
</comment>
<dbReference type="Proteomes" id="UP000092993">
    <property type="component" value="Unassembled WGS sequence"/>
</dbReference>
<dbReference type="PANTHER" id="PTHR13878:SF91">
    <property type="entry name" value="FAD BINDING DOMAIN PROTEIN (AFU_ORTHOLOGUE AFUA_6G12070)-RELATED"/>
    <property type="match status" value="1"/>
</dbReference>